<dbReference type="PATRIC" id="fig|1618337.4.peg.957"/>
<evidence type="ECO:0000256" key="6">
    <source>
        <dbReference type="ARBA" id="ARBA00022695"/>
    </source>
</evidence>
<evidence type="ECO:0000256" key="4">
    <source>
        <dbReference type="ARBA" id="ARBA00022478"/>
    </source>
</evidence>
<dbReference type="CDD" id="cd06928">
    <property type="entry name" value="RNAP_alpha_NTD"/>
    <property type="match status" value="1"/>
</dbReference>
<keyword evidence="7" id="KW-0804">Transcription</keyword>
<dbReference type="NCBIfam" id="TIGR02027">
    <property type="entry name" value="rpoA"/>
    <property type="match status" value="1"/>
</dbReference>
<evidence type="ECO:0000256" key="10">
    <source>
        <dbReference type="ARBA" id="ARBA00048552"/>
    </source>
</evidence>
<evidence type="ECO:0000256" key="9">
    <source>
        <dbReference type="ARBA" id="ARBA00033070"/>
    </source>
</evidence>
<comment type="similarity">
    <text evidence="1">Belongs to the RNA polymerase alpha chain family.</text>
</comment>
<dbReference type="Gene3D" id="2.170.120.12">
    <property type="entry name" value="DNA-directed RNA polymerase, insert domain"/>
    <property type="match status" value="1"/>
</dbReference>
<dbReference type="EMBL" id="CP011213">
    <property type="protein sequence ID" value="AKM82743.1"/>
    <property type="molecule type" value="Genomic_DNA"/>
</dbReference>
<evidence type="ECO:0000256" key="3">
    <source>
        <dbReference type="ARBA" id="ARBA00015972"/>
    </source>
</evidence>
<dbReference type="STRING" id="1618337.UT28_C0001G0966"/>
<dbReference type="EC" id="2.7.7.6" evidence="2"/>
<dbReference type="GO" id="GO:0003899">
    <property type="term" value="F:DNA-directed RNA polymerase activity"/>
    <property type="evidence" value="ECO:0007669"/>
    <property type="project" value="UniProtKB-EC"/>
</dbReference>
<dbReference type="InterPro" id="IPR011262">
    <property type="entry name" value="DNA-dir_RNA_pol_insert"/>
</dbReference>
<sequence length="270" mass="29642">MDYILPETNLVQIKTMEKLGNNGLFVIEPLSPGYGVTLGNSLRRVLLSSLEGAAITSVKIDGATHEFATLPGVREDVVEIILNLKSLRFRMHTDEPVTMKLSVKGPKEVKAGDFDKNSSCEVVDGEAFIASVGKTGKLSLEVVVERGRGYVPVERRRDEKMPLGTIAVDSVFTPVKKIHYEVENTRVGGMTNFDKLTLEIATDGSIDPEQALEKASGILVEHLSLMQKAFTSEEPVLALKVKKAKKEPKEEVEAPVEEKKTVKKPAKKTK</sequence>
<keyword evidence="5 13" id="KW-0808">Transferase</keyword>
<evidence type="ECO:0000256" key="5">
    <source>
        <dbReference type="ARBA" id="ARBA00022679"/>
    </source>
</evidence>
<dbReference type="Gene3D" id="3.30.1360.10">
    <property type="entry name" value="RNA polymerase, RBP11-like subunit"/>
    <property type="match status" value="1"/>
</dbReference>
<dbReference type="InterPro" id="IPR011263">
    <property type="entry name" value="DNA-dir_RNA_pol_RpoA/D/Rpb3"/>
</dbReference>
<dbReference type="SUPFAM" id="SSF55257">
    <property type="entry name" value="RBP11-like subunits of RNA polymerase"/>
    <property type="match status" value="1"/>
</dbReference>
<keyword evidence="6 13" id="KW-0548">Nucleotidyltransferase</keyword>
<dbReference type="GO" id="GO:0003677">
    <property type="term" value="F:DNA binding"/>
    <property type="evidence" value="ECO:0007669"/>
    <property type="project" value="InterPro"/>
</dbReference>
<name>A0A0G4B5S5_9BACT</name>
<keyword evidence="4 13" id="KW-0240">DNA-directed RNA polymerase</keyword>
<dbReference type="AlphaFoldDB" id="A0A0G4B5S5"/>
<dbReference type="InterPro" id="IPR036603">
    <property type="entry name" value="RBP11-like"/>
</dbReference>
<reference evidence="13 14" key="1">
    <citation type="journal article" date="2015" name="Nature">
        <title>rRNA introns, odd ribosomes, and small enigmatic genomes across a large radiation of phyla.</title>
        <authorList>
            <person name="Brown C.T."/>
            <person name="Hug L.A."/>
            <person name="Thomas B.C."/>
            <person name="Sharon I."/>
            <person name="Castelle C.J."/>
            <person name="Singh A."/>
            <person name="Wilkins M.J."/>
            <person name="Williams K.H."/>
            <person name="Banfield J.F."/>
        </authorList>
    </citation>
    <scope>NUCLEOTIDE SEQUENCE [LARGE SCALE GENOMIC DNA]</scope>
</reference>
<dbReference type="InterPro" id="IPR011773">
    <property type="entry name" value="DNA-dir_RpoA"/>
</dbReference>
<proteinExistence type="inferred from homology"/>
<gene>
    <name evidence="13" type="primary">rpoA</name>
    <name evidence="13" type="ORF">UT28_C0001G0966</name>
</gene>
<dbReference type="GO" id="GO:0005737">
    <property type="term" value="C:cytoplasm"/>
    <property type="evidence" value="ECO:0007669"/>
    <property type="project" value="UniProtKB-ARBA"/>
</dbReference>
<evidence type="ECO:0000256" key="2">
    <source>
        <dbReference type="ARBA" id="ARBA00012418"/>
    </source>
</evidence>
<evidence type="ECO:0000256" key="1">
    <source>
        <dbReference type="ARBA" id="ARBA00007123"/>
    </source>
</evidence>
<feature type="compositionally biased region" description="Basic and acidic residues" evidence="11">
    <location>
        <begin position="247"/>
        <end position="260"/>
    </location>
</feature>
<dbReference type="Pfam" id="PF01000">
    <property type="entry name" value="RNA_pol_A_bac"/>
    <property type="match status" value="1"/>
</dbReference>
<dbReference type="FunFam" id="2.170.120.12:FF:000001">
    <property type="entry name" value="DNA-directed RNA polymerase subunit alpha"/>
    <property type="match status" value="1"/>
</dbReference>
<feature type="domain" description="DNA-directed RNA polymerase RpoA/D/Rpb3-type" evidence="12">
    <location>
        <begin position="22"/>
        <end position="229"/>
    </location>
</feature>
<dbReference type="GO" id="GO:0006351">
    <property type="term" value="P:DNA-templated transcription"/>
    <property type="evidence" value="ECO:0007669"/>
    <property type="project" value="InterPro"/>
</dbReference>
<evidence type="ECO:0000256" key="8">
    <source>
        <dbReference type="ARBA" id="ARBA00032524"/>
    </source>
</evidence>
<evidence type="ECO:0000256" key="11">
    <source>
        <dbReference type="SAM" id="MobiDB-lite"/>
    </source>
</evidence>
<dbReference type="Pfam" id="PF01193">
    <property type="entry name" value="RNA_pol_L"/>
    <property type="match status" value="1"/>
</dbReference>
<dbReference type="Proteomes" id="UP000035648">
    <property type="component" value="Chromosome"/>
</dbReference>
<organism evidence="13 14">
    <name type="scientific">Berkelbacteria bacterium GW2011_GWE1_39_12</name>
    <dbReference type="NCBI Taxonomy" id="1618337"/>
    <lineage>
        <taxon>Bacteria</taxon>
        <taxon>Candidatus Berkelbacteria</taxon>
    </lineage>
</organism>
<evidence type="ECO:0000313" key="14">
    <source>
        <dbReference type="Proteomes" id="UP000035648"/>
    </source>
</evidence>
<protein>
    <recommendedName>
        <fullName evidence="3">DNA-directed RNA polymerase subunit alpha</fullName>
        <ecNumber evidence="2">2.7.7.6</ecNumber>
    </recommendedName>
    <alternativeName>
        <fullName evidence="9">RNA polymerase subunit alpha</fullName>
    </alternativeName>
    <alternativeName>
        <fullName evidence="8">Transcriptase subunit alpha</fullName>
    </alternativeName>
</protein>
<dbReference type="GO" id="GO:0000428">
    <property type="term" value="C:DNA-directed RNA polymerase complex"/>
    <property type="evidence" value="ECO:0007669"/>
    <property type="project" value="UniProtKB-KW"/>
</dbReference>
<accession>A0A0G4B5S5</accession>
<evidence type="ECO:0000259" key="12">
    <source>
        <dbReference type="SMART" id="SM00662"/>
    </source>
</evidence>
<dbReference type="KEGG" id="bbgw:UT28_C0001G0966"/>
<comment type="catalytic activity">
    <reaction evidence="10">
        <text>RNA(n) + a ribonucleoside 5'-triphosphate = RNA(n+1) + diphosphate</text>
        <dbReference type="Rhea" id="RHEA:21248"/>
        <dbReference type="Rhea" id="RHEA-COMP:14527"/>
        <dbReference type="Rhea" id="RHEA-COMP:17342"/>
        <dbReference type="ChEBI" id="CHEBI:33019"/>
        <dbReference type="ChEBI" id="CHEBI:61557"/>
        <dbReference type="ChEBI" id="CHEBI:140395"/>
        <dbReference type="EC" id="2.7.7.6"/>
    </reaction>
</comment>
<evidence type="ECO:0000256" key="7">
    <source>
        <dbReference type="ARBA" id="ARBA00023163"/>
    </source>
</evidence>
<dbReference type="SUPFAM" id="SSF56553">
    <property type="entry name" value="Insert subdomain of RNA polymerase alpha subunit"/>
    <property type="match status" value="1"/>
</dbReference>
<feature type="compositionally biased region" description="Basic residues" evidence="11">
    <location>
        <begin position="261"/>
        <end position="270"/>
    </location>
</feature>
<dbReference type="InterPro" id="IPR036643">
    <property type="entry name" value="RNApol_insert_sf"/>
</dbReference>
<dbReference type="GO" id="GO:0046983">
    <property type="term" value="F:protein dimerization activity"/>
    <property type="evidence" value="ECO:0007669"/>
    <property type="project" value="InterPro"/>
</dbReference>
<evidence type="ECO:0000313" key="13">
    <source>
        <dbReference type="EMBL" id="AKM82743.1"/>
    </source>
</evidence>
<feature type="region of interest" description="Disordered" evidence="11">
    <location>
        <begin position="243"/>
        <end position="270"/>
    </location>
</feature>
<dbReference type="SMART" id="SM00662">
    <property type="entry name" value="RPOLD"/>
    <property type="match status" value="1"/>
</dbReference>
<dbReference type="NCBIfam" id="NF003519">
    <property type="entry name" value="PRK05182.2-5"/>
    <property type="match status" value="1"/>
</dbReference>